<name>A0AC61L292_9EURY</name>
<accession>A0AC61L292</accession>
<dbReference type="Proteomes" id="UP000248329">
    <property type="component" value="Unassembled WGS sequence"/>
</dbReference>
<organism evidence="1 2">
    <name type="scientific">Candidatus Methanogaster sp</name>
    <dbReference type="NCBI Taxonomy" id="3386292"/>
    <lineage>
        <taxon>Archaea</taxon>
        <taxon>Methanobacteriati</taxon>
        <taxon>Methanobacteriota</taxon>
        <taxon>Stenosarchaea group</taxon>
        <taxon>Methanomicrobia</taxon>
        <taxon>Methanosarcinales</taxon>
        <taxon>ANME-2 cluster</taxon>
        <taxon>Candidatus Methanogasteraceae</taxon>
        <taxon>Candidatus Methanogaster</taxon>
    </lineage>
</organism>
<reference evidence="1" key="1">
    <citation type="submission" date="2018-01" db="EMBL/GenBank/DDBJ databases">
        <authorList>
            <person name="Krukenberg V."/>
        </authorList>
    </citation>
    <scope>NUCLEOTIDE SEQUENCE</scope>
    <source>
        <strain evidence="1">E20ANME2</strain>
    </source>
</reference>
<sequence>MREITTTSLAHLGLVAGIFDKLDIADTIDSAIPKNRDHNIPHSTVIQAMCLNGLGFNESRLYLYPQYFENLPTGRLLGDGVLPEHLNDDVLGSTL</sequence>
<evidence type="ECO:0000313" key="2">
    <source>
        <dbReference type="Proteomes" id="UP000248329"/>
    </source>
</evidence>
<comment type="caution">
    <text evidence="1">The sequence shown here is derived from an EMBL/GenBank/DDBJ whole genome shotgun (WGS) entry which is preliminary data.</text>
</comment>
<gene>
    <name evidence="1" type="ORF">C4B59_09400</name>
</gene>
<proteinExistence type="predicted"/>
<dbReference type="EMBL" id="PQXF01000016">
    <property type="protein sequence ID" value="PXF60478.1"/>
    <property type="molecule type" value="Genomic_DNA"/>
</dbReference>
<evidence type="ECO:0000313" key="1">
    <source>
        <dbReference type="EMBL" id="PXF60478.1"/>
    </source>
</evidence>
<protein>
    <submittedName>
        <fullName evidence="1">Uncharacterized protein</fullName>
    </submittedName>
</protein>